<dbReference type="Proteomes" id="UP000290475">
    <property type="component" value="Unassembled WGS sequence"/>
</dbReference>
<dbReference type="InterPro" id="IPR013762">
    <property type="entry name" value="Integrase-like_cat_sf"/>
</dbReference>
<evidence type="ECO:0000259" key="7">
    <source>
        <dbReference type="PROSITE" id="PS51900"/>
    </source>
</evidence>
<dbReference type="GO" id="GO:0006310">
    <property type="term" value="P:DNA recombination"/>
    <property type="evidence" value="ECO:0007669"/>
    <property type="project" value="UniProtKB-KW"/>
</dbReference>
<dbReference type="PANTHER" id="PTHR30349:SF64">
    <property type="entry name" value="PROPHAGE INTEGRASE INTD-RELATED"/>
    <property type="match status" value="1"/>
</dbReference>
<protein>
    <submittedName>
        <fullName evidence="8">Integrase</fullName>
    </submittedName>
</protein>
<feature type="domain" description="Tyr recombinase" evidence="6">
    <location>
        <begin position="179"/>
        <end position="381"/>
    </location>
</feature>
<evidence type="ECO:0000256" key="4">
    <source>
        <dbReference type="ARBA" id="ARBA00023172"/>
    </source>
</evidence>
<evidence type="ECO:0000313" key="8">
    <source>
        <dbReference type="EMBL" id="RXT25058.1"/>
    </source>
</evidence>
<name>A0A4Q1U341_9LACO</name>
<dbReference type="GO" id="GO:0003677">
    <property type="term" value="F:DNA binding"/>
    <property type="evidence" value="ECO:0007669"/>
    <property type="project" value="UniProtKB-UniRule"/>
</dbReference>
<dbReference type="InterPro" id="IPR010998">
    <property type="entry name" value="Integrase_recombinase_N"/>
</dbReference>
<comment type="caution">
    <text evidence="8">The sequence shown here is derived from an EMBL/GenBank/DDBJ whole genome shotgun (WGS) entry which is preliminary data.</text>
</comment>
<dbReference type="PROSITE" id="PS51898">
    <property type="entry name" value="TYR_RECOMBINASE"/>
    <property type="match status" value="1"/>
</dbReference>
<feature type="domain" description="Core-binding (CB)" evidence="7">
    <location>
        <begin position="75"/>
        <end position="159"/>
    </location>
</feature>
<sequence length="387" mass="44882">MPKWTPYKRHPGVYEYQTKKGKRFGVRRTYDDAMGERKEFSKSGFIHWQDADIEIKQFEAKLARGEVSESLGHRMTVDQYYRQMAKRKMKMGIWRESTARANKNFYSKYLKPAFGKTPLQDVSRAKYQRFLDELSQSGLALTTVHTIDAVMKSIMNAAEFEDVIDKNRLRGMQINGKAPRNKDLEPHSFELWLNTAKTNLDKYEMALIITATLGLRRGEVMGLRNESIKISHDQINDADVAQISIDMQRNTNELNGGPLKTKSSYRTIWAFGKTVDYLEYAMITADNLRQRNHIQAEKHWLWLNNDGNPLHPTHLNRLMRKVSNESGIEVYPHLLRHYFATQAIAANKPQIDVMHYLGHKNLQMTADYTRSTKAASLNVFNSIDKFL</sequence>
<dbReference type="InterPro" id="IPR050090">
    <property type="entry name" value="Tyrosine_recombinase_XerCD"/>
</dbReference>
<dbReference type="GO" id="GO:0015074">
    <property type="term" value="P:DNA integration"/>
    <property type="evidence" value="ECO:0007669"/>
    <property type="project" value="UniProtKB-KW"/>
</dbReference>
<gene>
    <name evidence="8" type="ORF">BVJ53_06610</name>
</gene>
<evidence type="ECO:0000313" key="9">
    <source>
        <dbReference type="Proteomes" id="UP000290475"/>
    </source>
</evidence>
<accession>A0A4Q1U341</accession>
<evidence type="ECO:0000256" key="3">
    <source>
        <dbReference type="ARBA" id="ARBA00023125"/>
    </source>
</evidence>
<dbReference type="EMBL" id="MSSM01000014">
    <property type="protein sequence ID" value="RXT25058.1"/>
    <property type="molecule type" value="Genomic_DNA"/>
</dbReference>
<proteinExistence type="inferred from homology"/>
<keyword evidence="4" id="KW-0233">DNA recombination</keyword>
<dbReference type="Gene3D" id="1.10.150.130">
    <property type="match status" value="1"/>
</dbReference>
<dbReference type="RefSeq" id="WP_129301730.1">
    <property type="nucleotide sequence ID" value="NZ_MSSM01000014.1"/>
</dbReference>
<dbReference type="InterPro" id="IPR004107">
    <property type="entry name" value="Integrase_SAM-like_N"/>
</dbReference>
<organism evidence="8 9">
    <name type="scientific">Lacticaseibacillus chiayiensis</name>
    <dbReference type="NCBI Taxonomy" id="2100821"/>
    <lineage>
        <taxon>Bacteria</taxon>
        <taxon>Bacillati</taxon>
        <taxon>Bacillota</taxon>
        <taxon>Bacilli</taxon>
        <taxon>Lactobacillales</taxon>
        <taxon>Lactobacillaceae</taxon>
        <taxon>Lacticaseibacillus</taxon>
    </lineage>
</organism>
<dbReference type="PROSITE" id="PS51900">
    <property type="entry name" value="CB"/>
    <property type="match status" value="1"/>
</dbReference>
<evidence type="ECO:0000256" key="5">
    <source>
        <dbReference type="PROSITE-ProRule" id="PRU01248"/>
    </source>
</evidence>
<dbReference type="Pfam" id="PF00589">
    <property type="entry name" value="Phage_integrase"/>
    <property type="match status" value="1"/>
</dbReference>
<dbReference type="Gene3D" id="1.10.443.10">
    <property type="entry name" value="Intergrase catalytic core"/>
    <property type="match status" value="1"/>
</dbReference>
<dbReference type="AlphaFoldDB" id="A0A4Q1U341"/>
<keyword evidence="3 5" id="KW-0238">DNA-binding</keyword>
<dbReference type="InterPro" id="IPR002104">
    <property type="entry name" value="Integrase_catalytic"/>
</dbReference>
<dbReference type="PANTHER" id="PTHR30349">
    <property type="entry name" value="PHAGE INTEGRASE-RELATED"/>
    <property type="match status" value="1"/>
</dbReference>
<dbReference type="SUPFAM" id="SSF56349">
    <property type="entry name" value="DNA breaking-rejoining enzymes"/>
    <property type="match status" value="1"/>
</dbReference>
<evidence type="ECO:0000256" key="2">
    <source>
        <dbReference type="ARBA" id="ARBA00022908"/>
    </source>
</evidence>
<dbReference type="InterPro" id="IPR044068">
    <property type="entry name" value="CB"/>
</dbReference>
<keyword evidence="2" id="KW-0229">DNA integration</keyword>
<dbReference type="Pfam" id="PF14659">
    <property type="entry name" value="Phage_int_SAM_3"/>
    <property type="match status" value="1"/>
</dbReference>
<comment type="similarity">
    <text evidence="1">Belongs to the 'phage' integrase family.</text>
</comment>
<reference evidence="8 9" key="1">
    <citation type="submission" date="2017-01" db="EMBL/GenBank/DDBJ databases">
        <title>Lactobacillus chiayiensis sp. nov., a lactic acid bacterium isolated from compost.</title>
        <authorList>
            <person name="Huang C.-H."/>
        </authorList>
    </citation>
    <scope>NUCLEOTIDE SEQUENCE [LARGE SCALE GENOMIC DNA]</scope>
    <source>
        <strain evidence="9">chh01</strain>
    </source>
</reference>
<evidence type="ECO:0000256" key="1">
    <source>
        <dbReference type="ARBA" id="ARBA00008857"/>
    </source>
</evidence>
<dbReference type="InterPro" id="IPR011010">
    <property type="entry name" value="DNA_brk_join_enz"/>
</dbReference>
<evidence type="ECO:0000259" key="6">
    <source>
        <dbReference type="PROSITE" id="PS51898"/>
    </source>
</evidence>